<dbReference type="EMBL" id="CAVNYO010000421">
    <property type="protein sequence ID" value="CAK5277830.1"/>
    <property type="molecule type" value="Genomic_DNA"/>
</dbReference>
<evidence type="ECO:0008006" key="3">
    <source>
        <dbReference type="Google" id="ProtNLM"/>
    </source>
</evidence>
<dbReference type="CDD" id="cd09917">
    <property type="entry name" value="F-box_SF"/>
    <property type="match status" value="1"/>
</dbReference>
<sequence length="443" mass="48737">MEACGHMVLICPAESTLTPGRGSSLTTWYLSPLQPECAHMRELLPIEVAECIIDASRTSPRSLSACSLVCRSWLPRTRYHLFSSLDLSADWAPEPNAVTDFMEILTGTSAGSDSSSVPCCAATVTLVPYVTCVVLAKRSWGMTPVQTILAVLARAGIRPEILQINCPAYELRSSSPQSVGFGFPFAPSLVHLALQLHNDTFLDALVDHISSFPKLQSLEITGSARVTVREDAWPKTTALPQNLRRLVLAYPEILDWIVTSGRIRSTVDQMVIRDLETPPQWASVSRFLASEQAEGLSFLEFQNCNMDHLHSAIAPYVPSLQHLSIELSPAAPPLSASTALIRLFTTFRGMASSLEIVTLFAPTLAAFDDTEWDRLDSLFTQSHSLSLPLSQPFPALSRLRLRVRVRSPRTRDLAYDYGLPTPYVHRISAQMGAWSKGGVVLDF</sequence>
<gene>
    <name evidence="1" type="ORF">MYCIT1_LOCUS26964</name>
</gene>
<reference evidence="1" key="1">
    <citation type="submission" date="2023-11" db="EMBL/GenBank/DDBJ databases">
        <authorList>
            <person name="De Vega J J."/>
            <person name="De Vega J J."/>
        </authorList>
    </citation>
    <scope>NUCLEOTIDE SEQUENCE</scope>
</reference>
<keyword evidence="2" id="KW-1185">Reference proteome</keyword>
<evidence type="ECO:0000313" key="2">
    <source>
        <dbReference type="Proteomes" id="UP001295794"/>
    </source>
</evidence>
<organism evidence="1 2">
    <name type="scientific">Mycena citricolor</name>
    <dbReference type="NCBI Taxonomy" id="2018698"/>
    <lineage>
        <taxon>Eukaryota</taxon>
        <taxon>Fungi</taxon>
        <taxon>Dikarya</taxon>
        <taxon>Basidiomycota</taxon>
        <taxon>Agaricomycotina</taxon>
        <taxon>Agaricomycetes</taxon>
        <taxon>Agaricomycetidae</taxon>
        <taxon>Agaricales</taxon>
        <taxon>Marasmiineae</taxon>
        <taxon>Mycenaceae</taxon>
        <taxon>Mycena</taxon>
    </lineage>
</organism>
<dbReference type="SUPFAM" id="SSF81383">
    <property type="entry name" value="F-box domain"/>
    <property type="match status" value="1"/>
</dbReference>
<dbReference type="Proteomes" id="UP001295794">
    <property type="component" value="Unassembled WGS sequence"/>
</dbReference>
<accession>A0AAD2HLV6</accession>
<dbReference type="AlphaFoldDB" id="A0AAD2HLV6"/>
<proteinExistence type="predicted"/>
<dbReference type="SUPFAM" id="SSF52047">
    <property type="entry name" value="RNI-like"/>
    <property type="match status" value="1"/>
</dbReference>
<evidence type="ECO:0000313" key="1">
    <source>
        <dbReference type="EMBL" id="CAK5277830.1"/>
    </source>
</evidence>
<comment type="caution">
    <text evidence="1">The sequence shown here is derived from an EMBL/GenBank/DDBJ whole genome shotgun (WGS) entry which is preliminary data.</text>
</comment>
<protein>
    <recommendedName>
        <fullName evidence="3">F-box domain-containing protein</fullName>
    </recommendedName>
</protein>
<name>A0AAD2HLV6_9AGAR</name>
<dbReference type="InterPro" id="IPR036047">
    <property type="entry name" value="F-box-like_dom_sf"/>
</dbReference>